<organism evidence="3 4">
    <name type="scientific">Luteimonas cucumeris</name>
    <dbReference type="NCBI Taxonomy" id="985012"/>
    <lineage>
        <taxon>Bacteria</taxon>
        <taxon>Pseudomonadati</taxon>
        <taxon>Pseudomonadota</taxon>
        <taxon>Gammaproteobacteria</taxon>
        <taxon>Lysobacterales</taxon>
        <taxon>Lysobacteraceae</taxon>
        <taxon>Luteimonas</taxon>
    </lineage>
</organism>
<dbReference type="Proteomes" id="UP000315167">
    <property type="component" value="Unassembled WGS sequence"/>
</dbReference>
<protein>
    <submittedName>
        <fullName evidence="3">D-amino-acid dehydrogenase</fullName>
    </submittedName>
</protein>
<evidence type="ECO:0000313" key="3">
    <source>
        <dbReference type="EMBL" id="TWI04987.1"/>
    </source>
</evidence>
<comment type="caution">
    <text evidence="3">The sequence shown here is derived from an EMBL/GenBank/DDBJ whole genome shotgun (WGS) entry which is preliminary data.</text>
</comment>
<reference evidence="3 4" key="1">
    <citation type="journal article" date="2015" name="Stand. Genomic Sci.">
        <title>Genomic Encyclopedia of Bacterial and Archaeal Type Strains, Phase III: the genomes of soil and plant-associated and newly described type strains.</title>
        <authorList>
            <person name="Whitman W.B."/>
            <person name="Woyke T."/>
            <person name="Klenk H.P."/>
            <person name="Zhou Y."/>
            <person name="Lilburn T.G."/>
            <person name="Beck B.J."/>
            <person name="De Vos P."/>
            <person name="Vandamme P."/>
            <person name="Eisen J.A."/>
            <person name="Garrity G."/>
            <person name="Hugenholtz P."/>
            <person name="Kyrpides N.C."/>
        </authorList>
    </citation>
    <scope>NUCLEOTIDE SEQUENCE [LARGE SCALE GENOMIC DNA]</scope>
    <source>
        <strain evidence="3 4">CGMCC 1.10821</strain>
    </source>
</reference>
<dbReference type="InterPro" id="IPR006076">
    <property type="entry name" value="FAD-dep_OxRdtase"/>
</dbReference>
<keyword evidence="1" id="KW-0560">Oxidoreductase</keyword>
<dbReference type="InterPro" id="IPR036188">
    <property type="entry name" value="FAD/NAD-bd_sf"/>
</dbReference>
<dbReference type="AlphaFoldDB" id="A0A562LBF4"/>
<evidence type="ECO:0000259" key="2">
    <source>
        <dbReference type="Pfam" id="PF01266"/>
    </source>
</evidence>
<dbReference type="Gene3D" id="3.50.50.60">
    <property type="entry name" value="FAD/NAD(P)-binding domain"/>
    <property type="match status" value="2"/>
</dbReference>
<evidence type="ECO:0000256" key="1">
    <source>
        <dbReference type="ARBA" id="ARBA00023002"/>
    </source>
</evidence>
<dbReference type="GO" id="GO:0016491">
    <property type="term" value="F:oxidoreductase activity"/>
    <property type="evidence" value="ECO:0007669"/>
    <property type="project" value="UniProtKB-KW"/>
</dbReference>
<dbReference type="GO" id="GO:0005737">
    <property type="term" value="C:cytoplasm"/>
    <property type="evidence" value="ECO:0007669"/>
    <property type="project" value="TreeGrafter"/>
</dbReference>
<dbReference type="Pfam" id="PF01266">
    <property type="entry name" value="DAO"/>
    <property type="match status" value="1"/>
</dbReference>
<dbReference type="SUPFAM" id="SSF51905">
    <property type="entry name" value="FAD/NAD(P)-binding domain"/>
    <property type="match status" value="1"/>
</dbReference>
<feature type="domain" description="FAD dependent oxidoreductase" evidence="2">
    <location>
        <begin position="33"/>
        <end position="419"/>
    </location>
</feature>
<proteinExistence type="predicted"/>
<name>A0A562LBF4_9GAMM</name>
<dbReference type="Gene3D" id="3.30.9.10">
    <property type="entry name" value="D-Amino Acid Oxidase, subunit A, domain 2"/>
    <property type="match status" value="1"/>
</dbReference>
<dbReference type="PANTHER" id="PTHR13847">
    <property type="entry name" value="SARCOSINE DEHYDROGENASE-RELATED"/>
    <property type="match status" value="1"/>
</dbReference>
<dbReference type="PANTHER" id="PTHR13847:SF289">
    <property type="entry name" value="GLYCINE OXIDASE"/>
    <property type="match status" value="1"/>
</dbReference>
<dbReference type="EMBL" id="VLKN01000002">
    <property type="protein sequence ID" value="TWI04987.1"/>
    <property type="molecule type" value="Genomic_DNA"/>
</dbReference>
<sequence>MHQVTTVYERIDPGSGPLHVGHDPQPALAGSALVIGGGIVGLCSALRLRQLGLRTTLIDPMALPSGASYGNAGHIAVEQVEPLASWATIRSAPRRLFAFGGALDVRDPLASAPWMARFVHAASPSGFHAGREALRGLLDRALPAWHALVGELQRPDLLRSDGHVVLWESGRSARLRRDVWMSADIGSASVRDLDRGELDEFAGLLRQRPAGGVRFAGTGQVADPTRMLQALREAFDQAGGESVQGCVRGIAVEGGRAVAILDDGQRLSADLVLVAAGVASGELMASIGPRPPLIAERGYHLQWRQHGWPEDMPPVVFEDRSMIVTRFDGGLRAAGFVEFATNARLPADPRKWVALRSHVDALGLPTSANADEWFGARPTLPDYLPAIGRSMCASNLLYAFGHQHLGLTLAPVTSEIVSALAIGLEPMVSLAPFDLQRFQRSTGARK</sequence>
<accession>A0A562LBF4</accession>
<gene>
    <name evidence="3" type="ORF">IP90_01129</name>
</gene>
<evidence type="ECO:0000313" key="4">
    <source>
        <dbReference type="Proteomes" id="UP000315167"/>
    </source>
</evidence>
<keyword evidence="4" id="KW-1185">Reference proteome</keyword>
<dbReference type="OrthoDB" id="9805337at2"/>